<proteinExistence type="predicted"/>
<dbReference type="OrthoDB" id="9805913at2"/>
<dbReference type="EMBL" id="SNZH01000005">
    <property type="protein sequence ID" value="TDR45081.1"/>
    <property type="molecule type" value="Genomic_DNA"/>
</dbReference>
<organism evidence="1 2">
    <name type="scientific">Tahibacter aquaticus</name>
    <dbReference type="NCBI Taxonomy" id="520092"/>
    <lineage>
        <taxon>Bacteria</taxon>
        <taxon>Pseudomonadati</taxon>
        <taxon>Pseudomonadota</taxon>
        <taxon>Gammaproteobacteria</taxon>
        <taxon>Lysobacterales</taxon>
        <taxon>Rhodanobacteraceae</taxon>
        <taxon>Tahibacter</taxon>
    </lineage>
</organism>
<protein>
    <submittedName>
        <fullName evidence="1">Uncharacterized protein</fullName>
    </submittedName>
</protein>
<dbReference type="RefSeq" id="WP_133818582.1">
    <property type="nucleotide sequence ID" value="NZ_SNZH01000005.1"/>
</dbReference>
<comment type="caution">
    <text evidence="1">The sequence shown here is derived from an EMBL/GenBank/DDBJ whole genome shotgun (WGS) entry which is preliminary data.</text>
</comment>
<accession>A0A4R6Z0M7</accession>
<keyword evidence="2" id="KW-1185">Reference proteome</keyword>
<gene>
    <name evidence="1" type="ORF">DFR29_105264</name>
</gene>
<reference evidence="1 2" key="1">
    <citation type="submission" date="2019-03" db="EMBL/GenBank/DDBJ databases">
        <title>Genomic Encyclopedia of Type Strains, Phase IV (KMG-IV): sequencing the most valuable type-strain genomes for metagenomic binning, comparative biology and taxonomic classification.</title>
        <authorList>
            <person name="Goeker M."/>
        </authorList>
    </citation>
    <scope>NUCLEOTIDE SEQUENCE [LARGE SCALE GENOMIC DNA]</scope>
    <source>
        <strain evidence="1 2">DSM 21667</strain>
    </source>
</reference>
<name>A0A4R6Z0M7_9GAMM</name>
<evidence type="ECO:0000313" key="1">
    <source>
        <dbReference type="EMBL" id="TDR45081.1"/>
    </source>
</evidence>
<dbReference type="AlphaFoldDB" id="A0A4R6Z0M7"/>
<dbReference type="Proteomes" id="UP000295293">
    <property type="component" value="Unassembled WGS sequence"/>
</dbReference>
<sequence>MSDADDMNPATGRHGLKLNVSEVDNAQALELALSVAAFLRVSKSLAGEIVGRCRVVVKQWPKIAGKLQIRPREQERMAAAFRLAG</sequence>
<evidence type="ECO:0000313" key="2">
    <source>
        <dbReference type="Proteomes" id="UP000295293"/>
    </source>
</evidence>